<accession>A0A850QZ05</accession>
<dbReference type="AlphaFoldDB" id="A0A850QZ05"/>
<protein>
    <submittedName>
        <fullName evidence="1">Uncharacterized protein</fullName>
    </submittedName>
</protein>
<dbReference type="Proteomes" id="UP000533429">
    <property type="component" value="Unassembled WGS sequence"/>
</dbReference>
<sequence>MSFSLYLKNKISKNKINRSDLIAQLNLYHKEFNNLDAITFSRWITNKTTPSPYKQILISNYFNDDPVVFIKNNITTKKESKLVINLFDKVMNNIESSYSNISYFHSNEEPEYIIDILDDENYNNLFLDYYMNFSTYQELYHLYKIKNIKKNYICVMKKKNGVISSHLSLMKLDENLSYLMSDFFNTDITSEFFINLGYIEDRESYLFMTALVFYFFYKNSIRYFTCLIRSEFLEFLTTLPYEQIGTAYADNDRKLYLIRADFLDILSNPFILRNFNKVLSEHDNSLDQFFSADLIKASEDRKRLIQQNLQL</sequence>
<name>A0A850QZ05_PHODD</name>
<proteinExistence type="predicted"/>
<evidence type="ECO:0000313" key="2">
    <source>
        <dbReference type="Proteomes" id="UP000533429"/>
    </source>
</evidence>
<feature type="non-terminal residue" evidence="1">
    <location>
        <position position="1"/>
    </location>
</feature>
<comment type="caution">
    <text evidence="1">The sequence shown here is derived from an EMBL/GenBank/DDBJ whole genome shotgun (WGS) entry which is preliminary data.</text>
</comment>
<dbReference type="Gene3D" id="1.10.260.40">
    <property type="entry name" value="lambda repressor-like DNA-binding domains"/>
    <property type="match status" value="1"/>
</dbReference>
<reference evidence="1 2" key="1">
    <citation type="submission" date="2020-06" db="EMBL/GenBank/DDBJ databases">
        <title>Photobacterium damselae subsp. damselae comparative genomics.</title>
        <authorList>
            <person name="Osorio C.R."/>
        </authorList>
    </citation>
    <scope>NUCLEOTIDE SEQUENCE [LARGE SCALE GENOMIC DNA]</scope>
    <source>
        <strain evidence="1 2">TW250/03</strain>
    </source>
</reference>
<evidence type="ECO:0000313" key="1">
    <source>
        <dbReference type="EMBL" id="NVP01345.1"/>
    </source>
</evidence>
<dbReference type="GO" id="GO:0003677">
    <property type="term" value="F:DNA binding"/>
    <property type="evidence" value="ECO:0007669"/>
    <property type="project" value="InterPro"/>
</dbReference>
<organism evidence="1 2">
    <name type="scientific">Photobacterium damselae subsp. damselae</name>
    <name type="common">Listonella damsela</name>
    <dbReference type="NCBI Taxonomy" id="85581"/>
    <lineage>
        <taxon>Bacteria</taxon>
        <taxon>Pseudomonadati</taxon>
        <taxon>Pseudomonadota</taxon>
        <taxon>Gammaproteobacteria</taxon>
        <taxon>Vibrionales</taxon>
        <taxon>Vibrionaceae</taxon>
        <taxon>Photobacterium</taxon>
    </lineage>
</organism>
<gene>
    <name evidence="1" type="ORF">HWA77_14105</name>
</gene>
<dbReference type="EMBL" id="JABXOR010000882">
    <property type="protein sequence ID" value="NVP01345.1"/>
    <property type="molecule type" value="Genomic_DNA"/>
</dbReference>
<dbReference type="InterPro" id="IPR010982">
    <property type="entry name" value="Lambda_DNA-bd_dom_sf"/>
</dbReference>